<dbReference type="InterPro" id="IPR046715">
    <property type="entry name" value="DUF6607"/>
</dbReference>
<evidence type="ECO:0000313" key="2">
    <source>
        <dbReference type="Proteomes" id="UP000596329"/>
    </source>
</evidence>
<dbReference type="KEGG" id="fpq:IB65_07105"/>
<name>A0A075S6N2_FLAPS</name>
<dbReference type="AlphaFoldDB" id="A0A075S6N2"/>
<dbReference type="KEGG" id="fpk:IA06_07155"/>
<proteinExistence type="predicted"/>
<dbReference type="GeneID" id="66552955"/>
<organism evidence="1 2">
    <name type="scientific">Flavobacterium psychrophilum</name>
    <dbReference type="NCBI Taxonomy" id="96345"/>
    <lineage>
        <taxon>Bacteria</taxon>
        <taxon>Pseudomonadati</taxon>
        <taxon>Bacteroidota</taxon>
        <taxon>Flavobacteriia</taxon>
        <taxon>Flavobacteriales</taxon>
        <taxon>Flavobacteriaceae</taxon>
        <taxon>Flavobacterium</taxon>
    </lineage>
</organism>
<sequence>MKIKTILFSTSIILIGFSAKSQDSKKQEDIKAIKSMCGCYEVKFNFSETFNYSKDSINYKPSKTKHDSGLEWVELLEDQPNKIALQHLLIVGEKEDDIVKHWRQDWEFENTNFYEFYKDLTWKFKTLSKKEVKGQWTQKVYQVDDSPRYEGTATWIHADNRHFWQNITDAPLPRREHTIRNDYNVLKRNNTHEITNFGWIHNQDNDKIVRANNQKDFLLAQEKGYDVYTKVDDSKCIIAQNYWKKNNGLWKKLRDKWELVFAKNKDLSLEKAVDNQPLFVKLFSLKPDTPREEVNKIIDSYIIK</sequence>
<evidence type="ECO:0000313" key="1">
    <source>
        <dbReference type="EMBL" id="QRE03609.1"/>
    </source>
</evidence>
<reference evidence="1 2" key="1">
    <citation type="submission" date="2020-07" db="EMBL/GenBank/DDBJ databases">
        <title>Genomic characterization of Flavobacterium psychrophilum strains.</title>
        <authorList>
            <person name="Castillo D."/>
            <person name="Jorgensen J."/>
            <person name="Middelboe M."/>
        </authorList>
    </citation>
    <scope>NUCLEOTIDE SEQUENCE [LARGE SCALE GENOMIC DNA]</scope>
    <source>
        <strain evidence="1 2">FPS-R7</strain>
    </source>
</reference>
<dbReference type="KEGG" id="fpc:FPSM_01967"/>
<accession>A0A075S6N2</accession>
<dbReference type="KEGG" id="fpw:IA04_07110"/>
<dbReference type="RefSeq" id="WP_011963614.1">
    <property type="nucleotide sequence ID" value="NZ_BCNG01000029.1"/>
</dbReference>
<dbReference type="Pfam" id="PF20311">
    <property type="entry name" value="DUF6607"/>
    <property type="match status" value="1"/>
</dbReference>
<dbReference type="KEGG" id="fpv:IA03_07205"/>
<gene>
    <name evidence="1" type="ORF">H0H26_12070</name>
</gene>
<dbReference type="OMA" id="MCGCYEV"/>
<dbReference type="EMBL" id="CP059075">
    <property type="protein sequence ID" value="QRE03609.1"/>
    <property type="molecule type" value="Genomic_DNA"/>
</dbReference>
<dbReference type="Proteomes" id="UP000596329">
    <property type="component" value="Chromosome"/>
</dbReference>
<protein>
    <submittedName>
        <fullName evidence="1">Uncharacterized protein</fullName>
    </submittedName>
</protein>